<dbReference type="AlphaFoldDB" id="A0A364Y4E0"/>
<proteinExistence type="predicted"/>
<dbReference type="Proteomes" id="UP000251889">
    <property type="component" value="Unassembled WGS sequence"/>
</dbReference>
<keyword evidence="1" id="KW-0472">Membrane</keyword>
<feature type="transmembrane region" description="Helical" evidence="1">
    <location>
        <begin position="46"/>
        <end position="66"/>
    </location>
</feature>
<protein>
    <submittedName>
        <fullName evidence="2">Uncharacterized protein</fullName>
    </submittedName>
</protein>
<evidence type="ECO:0000256" key="1">
    <source>
        <dbReference type="SAM" id="Phobius"/>
    </source>
</evidence>
<evidence type="ECO:0000313" key="2">
    <source>
        <dbReference type="EMBL" id="RAW00901.1"/>
    </source>
</evidence>
<keyword evidence="1" id="KW-1133">Transmembrane helix</keyword>
<keyword evidence="1" id="KW-0812">Transmembrane</keyword>
<keyword evidence="3" id="KW-1185">Reference proteome</keyword>
<sequence>MYLVFSDFTSIIDTVVSSTWMFFSYLAVLIAVAITFTVYKPFRTPWMNYILPSLFSIAFLFSLIYLTRGPYGRAVDFIDVASNGKQLALIETHEVGDGDGGTTTLYRLYVLDLKTGNRLVRQVQSYAQIICMTDHLIAIAEPQGVTGYNIFTGDEEKLWSKESGFEKYPELSSGISQLSYVTIDEHDTALLAITAMDGKRNHYDLSEEKLIPGDHPRRSHHRYETTAVLENGDYYYFKDENGEIGRMTVDRKGQSKAYQETFLLPRIVFFDESDDVIIVRHFETLGKKNAIFTAVDLELNKLWELKQNDLIGADADDGNARVGIHYKLNERIIITIGSWVISVNAKNGAVYWKKPL</sequence>
<feature type="transmembrane region" description="Helical" evidence="1">
    <location>
        <begin position="20"/>
        <end position="39"/>
    </location>
</feature>
<name>A0A364Y4E0_9BACT</name>
<gene>
    <name evidence="2" type="ORF">DQQ10_11705</name>
</gene>
<dbReference type="RefSeq" id="WP_112747057.1">
    <property type="nucleotide sequence ID" value="NZ_QMFY01000005.1"/>
</dbReference>
<evidence type="ECO:0000313" key="3">
    <source>
        <dbReference type="Proteomes" id="UP000251889"/>
    </source>
</evidence>
<dbReference type="EMBL" id="QMFY01000005">
    <property type="protein sequence ID" value="RAW00901.1"/>
    <property type="molecule type" value="Genomic_DNA"/>
</dbReference>
<organism evidence="2 3">
    <name type="scientific">Pseudochryseolinea flava</name>
    <dbReference type="NCBI Taxonomy" id="2059302"/>
    <lineage>
        <taxon>Bacteria</taxon>
        <taxon>Pseudomonadati</taxon>
        <taxon>Bacteroidota</taxon>
        <taxon>Cytophagia</taxon>
        <taxon>Cytophagales</taxon>
        <taxon>Fulvivirgaceae</taxon>
        <taxon>Pseudochryseolinea</taxon>
    </lineage>
</organism>
<accession>A0A364Y4E0</accession>
<reference evidence="2 3" key="1">
    <citation type="submission" date="2018-06" db="EMBL/GenBank/DDBJ databases">
        <title>Chryseolinea flavus sp. nov., a member of the phylum Bacteroidetes isolated from soil.</title>
        <authorList>
            <person name="Li Y."/>
            <person name="Wang J."/>
        </authorList>
    </citation>
    <scope>NUCLEOTIDE SEQUENCE [LARGE SCALE GENOMIC DNA]</scope>
    <source>
        <strain evidence="2 3">SDU1-6</strain>
    </source>
</reference>
<comment type="caution">
    <text evidence="2">The sequence shown here is derived from an EMBL/GenBank/DDBJ whole genome shotgun (WGS) entry which is preliminary data.</text>
</comment>